<feature type="compositionally biased region" description="Acidic residues" evidence="1">
    <location>
        <begin position="53"/>
        <end position="67"/>
    </location>
</feature>
<dbReference type="InterPro" id="IPR053030">
    <property type="entry name" value="Ribosomal_biogenesis_FAF1-like"/>
</dbReference>
<evidence type="ECO:0000256" key="1">
    <source>
        <dbReference type="SAM" id="MobiDB-lite"/>
    </source>
</evidence>
<feature type="compositionally biased region" description="Polar residues" evidence="1">
    <location>
        <begin position="111"/>
        <end position="120"/>
    </location>
</feature>
<evidence type="ECO:0000313" key="3">
    <source>
        <dbReference type="Proteomes" id="UP000053095"/>
    </source>
</evidence>
<dbReference type="EMBL" id="DF933814">
    <property type="protein sequence ID" value="GAM35978.1"/>
    <property type="molecule type" value="Genomic_DNA"/>
</dbReference>
<reference evidence="3" key="1">
    <citation type="journal article" date="2015" name="Genome Announc.">
        <title>Draft genome sequence of Talaromyces cellulolyticus strain Y-94, a source of lignocellulosic biomass-degrading enzymes.</title>
        <authorList>
            <person name="Fujii T."/>
            <person name="Koike H."/>
            <person name="Sawayama S."/>
            <person name="Yano S."/>
            <person name="Inoue H."/>
        </authorList>
    </citation>
    <scope>NUCLEOTIDE SEQUENCE [LARGE SCALE GENOMIC DNA]</scope>
    <source>
        <strain evidence="3">Y-94</strain>
    </source>
</reference>
<accession>A0A510NUS9</accession>
<sequence length="284" mass="31725">MHLLKILQMSRSAGIRNRYRAPFGQSRDQFFVDALLQSFHVGGMNQKFRAISDEEEEDDEFGDDFEGFSDNRSESEEEEVMVVEHVDARKEDVMLDKQTRKALLSAKIPASTDSSATANKQENKPKGEAADNETQNLQNDLALQRLLKESHLLDSGSSDLNPTGKNRHRALDLRLQALGAKKSIFEQNRMPKSHREGIKSKAIKTETNRRREARENGIILEKPVFKQQKSSMKRRERGVGAPAVGKFSGGTLKLSKHDLASIQGPSRKGGKGGRGGKGSKRGRR</sequence>
<organism evidence="2 3">
    <name type="scientific">Talaromyces pinophilus</name>
    <name type="common">Penicillium pinophilum</name>
    <dbReference type="NCBI Taxonomy" id="128442"/>
    <lineage>
        <taxon>Eukaryota</taxon>
        <taxon>Fungi</taxon>
        <taxon>Dikarya</taxon>
        <taxon>Ascomycota</taxon>
        <taxon>Pezizomycotina</taxon>
        <taxon>Eurotiomycetes</taxon>
        <taxon>Eurotiomycetidae</taxon>
        <taxon>Eurotiales</taxon>
        <taxon>Trichocomaceae</taxon>
        <taxon>Talaromyces</taxon>
        <taxon>Talaromyces sect. Talaromyces</taxon>
    </lineage>
</organism>
<feature type="region of interest" description="Disordered" evidence="1">
    <location>
        <begin position="53"/>
        <end position="79"/>
    </location>
</feature>
<dbReference type="Proteomes" id="UP000053095">
    <property type="component" value="Unassembled WGS sequence"/>
</dbReference>
<dbReference type="PANTHER" id="PTHR28096">
    <property type="entry name" value="PROTEIN FAF1"/>
    <property type="match status" value="1"/>
</dbReference>
<name>A0A510NUS9_TALPI</name>
<dbReference type="GO" id="GO:0000462">
    <property type="term" value="P:maturation of SSU-rRNA from tricistronic rRNA transcript (SSU-rRNA, 5.8S rRNA, LSU-rRNA)"/>
    <property type="evidence" value="ECO:0007669"/>
    <property type="project" value="TreeGrafter"/>
</dbReference>
<dbReference type="GO" id="GO:0005730">
    <property type="term" value="C:nucleolus"/>
    <property type="evidence" value="ECO:0007669"/>
    <property type="project" value="TreeGrafter"/>
</dbReference>
<feature type="region of interest" description="Disordered" evidence="1">
    <location>
        <begin position="106"/>
        <end position="133"/>
    </location>
</feature>
<dbReference type="InterPro" id="IPR027973">
    <property type="entry name" value="FSAF1-like"/>
</dbReference>
<evidence type="ECO:0000313" key="2">
    <source>
        <dbReference type="EMBL" id="GAM35978.1"/>
    </source>
</evidence>
<dbReference type="PANTHER" id="PTHR28096:SF1">
    <property type="entry name" value="PROTEIN FAF1"/>
    <property type="match status" value="1"/>
</dbReference>
<dbReference type="Pfam" id="PF15375">
    <property type="entry name" value="FSAF1"/>
    <property type="match status" value="1"/>
</dbReference>
<dbReference type="AlphaFoldDB" id="A0A510NUS9"/>
<protein>
    <submittedName>
        <fullName evidence="2">Uncharacterized protein</fullName>
    </submittedName>
</protein>
<proteinExistence type="predicted"/>
<keyword evidence="3" id="KW-1185">Reference proteome</keyword>
<gene>
    <name evidence="2" type="ORF">TCE0_018f04719</name>
</gene>
<feature type="region of interest" description="Disordered" evidence="1">
    <location>
        <begin position="226"/>
        <end position="284"/>
    </location>
</feature>